<proteinExistence type="predicted"/>
<protein>
    <recommendedName>
        <fullName evidence="3">Restriction endonuclease</fullName>
    </recommendedName>
</protein>
<sequence>MQASKSLRRPTNWQDFETLCKKLWGEIWNCAEIKKNGRPGQLQHGVDIYGIPKGEIDYFGIQCKGKDEYTDKQFSEEEIDKEIENARHFKPALKKLYFATTAVKDAKIEAYVRQKNVEHLTNQLFEVHLFSWEDIVDLIDENKETHDWYIKSQNFKSRKEIKITFEDDALQLNSSVVFVKTITDKRQNIVPASGSFDSFFTGLGRQSSINNFSVVGLPDFQTNINLSFFGFRIKILNSGSEPIEDYVVTLDIIGDIQDLSETNESGGMPFINTIHTNINLEPSNNRIKINPKKPILVGDDILLSDTIFIKPKHDKQVITLKWKLLSKDFKDTGQLFINVDTHIEVINRTELVEDPFEVGIVEGAIEDCVLPKEEPE</sequence>
<keyword evidence="2" id="KW-1185">Reference proteome</keyword>
<dbReference type="Proteomes" id="UP001200145">
    <property type="component" value="Unassembled WGS sequence"/>
</dbReference>
<evidence type="ECO:0008006" key="3">
    <source>
        <dbReference type="Google" id="ProtNLM"/>
    </source>
</evidence>
<reference evidence="1 2" key="1">
    <citation type="submission" date="2022-01" db="EMBL/GenBank/DDBJ databases">
        <title>Flavihumibacter sp. nov., isolated from sediment of a river.</title>
        <authorList>
            <person name="Liu H."/>
        </authorList>
    </citation>
    <scope>NUCLEOTIDE SEQUENCE [LARGE SCALE GENOMIC DNA]</scope>
    <source>
        <strain evidence="1 2">RY-1</strain>
    </source>
</reference>
<gene>
    <name evidence="1" type="ORF">L0U88_19520</name>
</gene>
<dbReference type="EMBL" id="JAKEVY010000007">
    <property type="protein sequence ID" value="MCF1716841.1"/>
    <property type="molecule type" value="Genomic_DNA"/>
</dbReference>
<evidence type="ECO:0000313" key="1">
    <source>
        <dbReference type="EMBL" id="MCF1716841.1"/>
    </source>
</evidence>
<evidence type="ECO:0000313" key="2">
    <source>
        <dbReference type="Proteomes" id="UP001200145"/>
    </source>
</evidence>
<dbReference type="RefSeq" id="WP_234868361.1">
    <property type="nucleotide sequence ID" value="NZ_JAKEVY010000007.1"/>
</dbReference>
<comment type="caution">
    <text evidence="1">The sequence shown here is derived from an EMBL/GenBank/DDBJ whole genome shotgun (WGS) entry which is preliminary data.</text>
</comment>
<accession>A0ABS9BM89</accession>
<organism evidence="1 2">
    <name type="scientific">Flavihumibacter fluminis</name>
    <dbReference type="NCBI Taxonomy" id="2909236"/>
    <lineage>
        <taxon>Bacteria</taxon>
        <taxon>Pseudomonadati</taxon>
        <taxon>Bacteroidota</taxon>
        <taxon>Chitinophagia</taxon>
        <taxon>Chitinophagales</taxon>
        <taxon>Chitinophagaceae</taxon>
        <taxon>Flavihumibacter</taxon>
    </lineage>
</organism>
<name>A0ABS9BM89_9BACT</name>